<gene>
    <name evidence="2" type="ORF">PtA15_17A427</name>
</gene>
<accession>A0ABY7DAA7</accession>
<sequence>MSTNTARRNHKGGVEDAQQAFGTPCLVPHRDPPLPDDKVQVEGKGNILNPGGRAKAAHPPLRRVAH</sequence>
<keyword evidence="3" id="KW-1185">Reference proteome</keyword>
<dbReference type="EMBL" id="CP110437">
    <property type="protein sequence ID" value="WAQ92945.1"/>
    <property type="molecule type" value="Genomic_DNA"/>
</dbReference>
<protein>
    <submittedName>
        <fullName evidence="2">Uncharacterized protein</fullName>
    </submittedName>
</protein>
<organism evidence="2 3">
    <name type="scientific">Puccinia triticina</name>
    <dbReference type="NCBI Taxonomy" id="208348"/>
    <lineage>
        <taxon>Eukaryota</taxon>
        <taxon>Fungi</taxon>
        <taxon>Dikarya</taxon>
        <taxon>Basidiomycota</taxon>
        <taxon>Pucciniomycotina</taxon>
        <taxon>Pucciniomycetes</taxon>
        <taxon>Pucciniales</taxon>
        <taxon>Pucciniaceae</taxon>
        <taxon>Puccinia</taxon>
    </lineage>
</organism>
<dbReference type="RefSeq" id="XP_053028500.1">
    <property type="nucleotide sequence ID" value="XM_053164543.1"/>
</dbReference>
<feature type="compositionally biased region" description="Basic and acidic residues" evidence="1">
    <location>
        <begin position="28"/>
        <end position="41"/>
    </location>
</feature>
<evidence type="ECO:0000256" key="1">
    <source>
        <dbReference type="SAM" id="MobiDB-lite"/>
    </source>
</evidence>
<reference evidence="2" key="1">
    <citation type="submission" date="2022-10" db="EMBL/GenBank/DDBJ databases">
        <title>Puccinia triticina Genome sequencing and assembly.</title>
        <authorList>
            <person name="Li C."/>
        </authorList>
    </citation>
    <scope>NUCLEOTIDE SEQUENCE</scope>
    <source>
        <strain evidence="2">Pt15</strain>
    </source>
</reference>
<dbReference type="GeneID" id="77805438"/>
<proteinExistence type="predicted"/>
<name>A0ABY7DAA7_9BASI</name>
<evidence type="ECO:0000313" key="3">
    <source>
        <dbReference type="Proteomes" id="UP001164743"/>
    </source>
</evidence>
<feature type="region of interest" description="Disordered" evidence="1">
    <location>
        <begin position="1"/>
        <end position="66"/>
    </location>
</feature>
<dbReference type="Proteomes" id="UP001164743">
    <property type="component" value="Chromosome 17A"/>
</dbReference>
<evidence type="ECO:0000313" key="2">
    <source>
        <dbReference type="EMBL" id="WAQ92945.1"/>
    </source>
</evidence>